<feature type="region of interest" description="Disordered" evidence="1">
    <location>
        <begin position="153"/>
        <end position="221"/>
    </location>
</feature>
<dbReference type="AlphaFoldDB" id="A0A7X5TPN8"/>
<dbReference type="EMBL" id="JAAQTL010000001">
    <property type="protein sequence ID" value="NID14988.1"/>
    <property type="molecule type" value="Genomic_DNA"/>
</dbReference>
<evidence type="ECO:0000256" key="1">
    <source>
        <dbReference type="SAM" id="MobiDB-lite"/>
    </source>
</evidence>
<feature type="compositionally biased region" description="Low complexity" evidence="1">
    <location>
        <begin position="186"/>
        <end position="201"/>
    </location>
</feature>
<proteinExistence type="predicted"/>
<evidence type="ECO:0000313" key="2">
    <source>
        <dbReference type="EMBL" id="NID14988.1"/>
    </source>
</evidence>
<gene>
    <name evidence="2" type="ORF">HBF32_05840</name>
</gene>
<name>A0A7X5TPN8_9GAMM</name>
<comment type="caution">
    <text evidence="2">The sequence shown here is derived from an EMBL/GenBank/DDBJ whole genome shotgun (WGS) entry which is preliminary data.</text>
</comment>
<feature type="compositionally biased region" description="Polar residues" evidence="1">
    <location>
        <begin position="202"/>
        <end position="215"/>
    </location>
</feature>
<protein>
    <submittedName>
        <fullName evidence="2">YdaU family protein</fullName>
    </submittedName>
</protein>
<accession>A0A7X5TPN8</accession>
<evidence type="ECO:0000313" key="3">
    <source>
        <dbReference type="Proteomes" id="UP000518878"/>
    </source>
</evidence>
<reference evidence="2 3" key="1">
    <citation type="journal article" date="2006" name="Int. J. Syst. Evol. Microbiol.">
        <title>Dyella yeojuensis sp. nov., isolated from greenhouse soil in Korea.</title>
        <authorList>
            <person name="Kim B.Y."/>
            <person name="Weon H.Y."/>
            <person name="Lee K.H."/>
            <person name="Seok S.J."/>
            <person name="Kwon S.W."/>
            <person name="Go S.J."/>
            <person name="Stackebrandt E."/>
        </authorList>
    </citation>
    <scope>NUCLEOTIDE SEQUENCE [LARGE SCALE GENOMIC DNA]</scope>
    <source>
        <strain evidence="2 3">DSM 17673</strain>
    </source>
</reference>
<feature type="region of interest" description="Disordered" evidence="1">
    <location>
        <begin position="292"/>
        <end position="315"/>
    </location>
</feature>
<sequence>MNTPLVPANVDLTDFDWMPFDFQRLFGSDTWALSNDAEKVAAFTLWGKSWYQRPAGSLPSDDRILASVQFSGAMTRWKRVKDMALRGWRLCDDGRYYHPVVCEKALEAWLEKLAKRLSSGAGNAKRWDIEFDPTAIEADIDVARRFLMALNPQSRALTRRRPSGIPSGQKKPPTGNAGGIPPGIPPGSQETRTGTRTGTETFNSVGNPSGNTNTEGVGEGSSAQFPAHVAAAIAMRQAGVHDAHPQFEPLHQFIAEGGRVEAIEAVAAQAVRDGKGRMAYVVGKARGQLQDAMRSPGAGTAKADQQAALEQTNRDTAADWAGVVIEPEESHATH</sequence>
<dbReference type="RefSeq" id="WP_166698768.1">
    <property type="nucleotide sequence ID" value="NZ_JAAQTL010000001.1"/>
</dbReference>
<organism evidence="2 3">
    <name type="scientific">Luteibacter yeojuensis</name>
    <dbReference type="NCBI Taxonomy" id="345309"/>
    <lineage>
        <taxon>Bacteria</taxon>
        <taxon>Pseudomonadati</taxon>
        <taxon>Pseudomonadota</taxon>
        <taxon>Gammaproteobacteria</taxon>
        <taxon>Lysobacterales</taxon>
        <taxon>Rhodanobacteraceae</taxon>
        <taxon>Luteibacter</taxon>
    </lineage>
</organism>
<keyword evidence="3" id="KW-1185">Reference proteome</keyword>
<dbReference type="Proteomes" id="UP000518878">
    <property type="component" value="Unassembled WGS sequence"/>
</dbReference>